<evidence type="ECO:0000313" key="1">
    <source>
        <dbReference type="EMBL" id="MQW73974.1"/>
    </source>
</evidence>
<dbReference type="AlphaFoldDB" id="A0A6G1WW54"/>
<name>A0A6G1WW54_9HYPH</name>
<protein>
    <submittedName>
        <fullName evidence="1">Uncharacterized protein</fullName>
    </submittedName>
</protein>
<sequence>MQFPGQFEKTLWHRFLAHLLDERCNPLVNGFFRVLIRGNLAIVHSPVLSHDPDLATEYCSCFALYIIKTAGVKGLQPSQPETFFRP</sequence>
<gene>
    <name evidence="1" type="ORF">GHJ91_34440</name>
</gene>
<comment type="caution">
    <text evidence="1">The sequence shown here is derived from an EMBL/GenBank/DDBJ whole genome shotgun (WGS) entry which is preliminary data.</text>
</comment>
<accession>A0A6G1WW54</accession>
<dbReference type="EMBL" id="WISB01000244">
    <property type="protein sequence ID" value="MQW73974.1"/>
    <property type="molecule type" value="Genomic_DNA"/>
</dbReference>
<reference evidence="1" key="1">
    <citation type="journal article" date="2013" name="Genome Biol.">
        <title>Comparative genomics of the core and accessory genomes of 48 Sinorhizobium strains comprising five genospecies.</title>
        <authorList>
            <person name="Sugawara M."/>
            <person name="Epstein B."/>
            <person name="Badgley B.D."/>
            <person name="Unno T."/>
            <person name="Xu L."/>
            <person name="Reese J."/>
            <person name="Gyaneshwar P."/>
            <person name="Denny R."/>
            <person name="Mudge J."/>
            <person name="Bharti A.K."/>
            <person name="Farmer A.D."/>
            <person name="May G.D."/>
            <person name="Woodward J.E."/>
            <person name="Medigue C."/>
            <person name="Vallenet D."/>
            <person name="Lajus A."/>
            <person name="Rouy Z."/>
            <person name="Martinez-Vaz B."/>
            <person name="Tiffin P."/>
            <person name="Young N.D."/>
            <person name="Sadowsky M.J."/>
        </authorList>
    </citation>
    <scope>NUCLEOTIDE SEQUENCE</scope>
    <source>
        <strain evidence="1">M1</strain>
    </source>
</reference>
<organism evidence="1">
    <name type="scientific">Sinorhizobium medicae</name>
    <dbReference type="NCBI Taxonomy" id="110321"/>
    <lineage>
        <taxon>Bacteria</taxon>
        <taxon>Pseudomonadati</taxon>
        <taxon>Pseudomonadota</taxon>
        <taxon>Alphaproteobacteria</taxon>
        <taxon>Hyphomicrobiales</taxon>
        <taxon>Rhizobiaceae</taxon>
        <taxon>Sinorhizobium/Ensifer group</taxon>
        <taxon>Sinorhizobium</taxon>
    </lineage>
</organism>
<proteinExistence type="predicted"/>
<dbReference type="OMA" id="LPRQFEK"/>